<gene>
    <name evidence="2" type="ORF">ACJMK2_027773</name>
</gene>
<keyword evidence="3" id="KW-1185">Reference proteome</keyword>
<dbReference type="InterPro" id="IPR016187">
    <property type="entry name" value="CTDL_fold"/>
</dbReference>
<dbReference type="Gene3D" id="3.10.100.10">
    <property type="entry name" value="Mannose-Binding Protein A, subunit A"/>
    <property type="match status" value="1"/>
</dbReference>
<dbReference type="EMBL" id="JBJQND010000003">
    <property type="protein sequence ID" value="KAL3881321.1"/>
    <property type="molecule type" value="Genomic_DNA"/>
</dbReference>
<dbReference type="AlphaFoldDB" id="A0ABD3X6U6"/>
<keyword evidence="1" id="KW-0732">Signal</keyword>
<dbReference type="Proteomes" id="UP001634394">
    <property type="component" value="Unassembled WGS sequence"/>
</dbReference>
<proteinExistence type="predicted"/>
<accession>A0ABD3X6U6</accession>
<evidence type="ECO:0000313" key="2">
    <source>
        <dbReference type="EMBL" id="KAL3881321.1"/>
    </source>
</evidence>
<feature type="chain" id="PRO_5044794533" evidence="1">
    <location>
        <begin position="23"/>
        <end position="84"/>
    </location>
</feature>
<evidence type="ECO:0000256" key="1">
    <source>
        <dbReference type="SAM" id="SignalP"/>
    </source>
</evidence>
<feature type="signal peptide" evidence="1">
    <location>
        <begin position="1"/>
        <end position="22"/>
    </location>
</feature>
<evidence type="ECO:0000313" key="3">
    <source>
        <dbReference type="Proteomes" id="UP001634394"/>
    </source>
</evidence>
<sequence>MKIWSITHTLLCFVQYIQVAAWCNNADDFLLKGWKQYDGALYKQFENLSMNHTKWEEYCQSYGGSLTTAKTADENNFLYSQILS</sequence>
<organism evidence="2 3">
    <name type="scientific">Sinanodonta woodiana</name>
    <name type="common">Chinese pond mussel</name>
    <name type="synonym">Anodonta woodiana</name>
    <dbReference type="NCBI Taxonomy" id="1069815"/>
    <lineage>
        <taxon>Eukaryota</taxon>
        <taxon>Metazoa</taxon>
        <taxon>Spiralia</taxon>
        <taxon>Lophotrochozoa</taxon>
        <taxon>Mollusca</taxon>
        <taxon>Bivalvia</taxon>
        <taxon>Autobranchia</taxon>
        <taxon>Heteroconchia</taxon>
        <taxon>Palaeoheterodonta</taxon>
        <taxon>Unionida</taxon>
        <taxon>Unionoidea</taxon>
        <taxon>Unionidae</taxon>
        <taxon>Unioninae</taxon>
        <taxon>Sinanodonta</taxon>
    </lineage>
</organism>
<comment type="caution">
    <text evidence="2">The sequence shown here is derived from an EMBL/GenBank/DDBJ whole genome shotgun (WGS) entry which is preliminary data.</text>
</comment>
<reference evidence="2 3" key="1">
    <citation type="submission" date="2024-11" db="EMBL/GenBank/DDBJ databases">
        <title>Chromosome-level genome assembly of the freshwater bivalve Anodonta woodiana.</title>
        <authorList>
            <person name="Chen X."/>
        </authorList>
    </citation>
    <scope>NUCLEOTIDE SEQUENCE [LARGE SCALE GENOMIC DNA]</scope>
    <source>
        <strain evidence="2">MN2024</strain>
        <tissue evidence="2">Gills</tissue>
    </source>
</reference>
<dbReference type="SUPFAM" id="SSF56436">
    <property type="entry name" value="C-type lectin-like"/>
    <property type="match status" value="1"/>
</dbReference>
<protein>
    <submittedName>
        <fullName evidence="2">Uncharacterized protein</fullName>
    </submittedName>
</protein>
<dbReference type="InterPro" id="IPR016186">
    <property type="entry name" value="C-type_lectin-like/link_sf"/>
</dbReference>
<name>A0ABD3X6U6_SINWO</name>